<keyword evidence="13" id="KW-1185">Reference proteome</keyword>
<evidence type="ECO:0000256" key="5">
    <source>
        <dbReference type="ARBA" id="ARBA00022723"/>
    </source>
</evidence>
<evidence type="ECO:0000256" key="8">
    <source>
        <dbReference type="PIRSR" id="PIRSR001480-1"/>
    </source>
</evidence>
<dbReference type="GO" id="GO:0005975">
    <property type="term" value="P:carbohydrate metabolic process"/>
    <property type="evidence" value="ECO:0007669"/>
    <property type="project" value="InterPro"/>
</dbReference>
<dbReference type="Pfam" id="PF20512">
    <property type="entry name" value="PMI_typeI_hel"/>
    <property type="match status" value="1"/>
</dbReference>
<comment type="catalytic activity">
    <reaction evidence="1">
        <text>D-mannose 6-phosphate = D-fructose 6-phosphate</text>
        <dbReference type="Rhea" id="RHEA:12356"/>
        <dbReference type="ChEBI" id="CHEBI:58735"/>
        <dbReference type="ChEBI" id="CHEBI:61527"/>
        <dbReference type="EC" id="5.3.1.8"/>
    </reaction>
</comment>
<dbReference type="InterPro" id="IPR018050">
    <property type="entry name" value="Pmannose_isomerase-type1_CS"/>
</dbReference>
<dbReference type="NCBIfam" id="TIGR00218">
    <property type="entry name" value="manA"/>
    <property type="match status" value="1"/>
</dbReference>
<feature type="binding site" evidence="9">
    <location>
        <position position="129"/>
    </location>
    <ligand>
        <name>Zn(2+)</name>
        <dbReference type="ChEBI" id="CHEBI:29105"/>
    </ligand>
</feature>
<proteinExistence type="inferred from homology"/>
<evidence type="ECO:0000256" key="7">
    <source>
        <dbReference type="ARBA" id="ARBA00023235"/>
    </source>
</evidence>
<dbReference type="EC" id="5.3.1.8" evidence="4"/>
<dbReference type="CDD" id="cd07011">
    <property type="entry name" value="cupin_PMI_type_I_N"/>
    <property type="match status" value="1"/>
</dbReference>
<dbReference type="InterPro" id="IPR011051">
    <property type="entry name" value="RmlC_Cupin_sf"/>
</dbReference>
<dbReference type="AlphaFoldDB" id="A0A2R5GPC1"/>
<dbReference type="UniPathway" id="UPA00126">
    <property type="reaction ID" value="UER00423"/>
</dbReference>
<dbReference type="PIRSF" id="PIRSF001480">
    <property type="entry name" value="Mannose-6-phosphate_isomerase"/>
    <property type="match status" value="1"/>
</dbReference>
<accession>A0A2R5GPC1</accession>
<name>A0A2R5GPC1_9STRA</name>
<dbReference type="PROSITE" id="PS00965">
    <property type="entry name" value="PMI_I_1"/>
    <property type="match status" value="1"/>
</dbReference>
<dbReference type="GO" id="GO:0008270">
    <property type="term" value="F:zinc ion binding"/>
    <property type="evidence" value="ECO:0007669"/>
    <property type="project" value="InterPro"/>
</dbReference>
<keyword evidence="6 9" id="KW-0862">Zinc</keyword>
<comment type="caution">
    <text evidence="12">The sequence shown here is derived from an EMBL/GenBank/DDBJ whole genome shotgun (WGS) entry which is preliminary data.</text>
</comment>
<dbReference type="Gene3D" id="1.10.441.10">
    <property type="entry name" value="Phosphomannose Isomerase, domain 2"/>
    <property type="match status" value="1"/>
</dbReference>
<dbReference type="InterPro" id="IPR016305">
    <property type="entry name" value="Mannose-6-P_Isomerase"/>
</dbReference>
<dbReference type="Pfam" id="PF20511">
    <property type="entry name" value="PMI_typeI_cat"/>
    <property type="match status" value="1"/>
</dbReference>
<dbReference type="Gene3D" id="2.60.120.10">
    <property type="entry name" value="Jelly Rolls"/>
    <property type="match status" value="2"/>
</dbReference>
<evidence type="ECO:0000256" key="6">
    <source>
        <dbReference type="ARBA" id="ARBA00022833"/>
    </source>
</evidence>
<keyword evidence="7 12" id="KW-0413">Isomerase</keyword>
<feature type="active site" evidence="8">
    <location>
        <position position="287"/>
    </location>
</feature>
<organism evidence="12 13">
    <name type="scientific">Hondaea fermentalgiana</name>
    <dbReference type="NCBI Taxonomy" id="2315210"/>
    <lineage>
        <taxon>Eukaryota</taxon>
        <taxon>Sar</taxon>
        <taxon>Stramenopiles</taxon>
        <taxon>Bigyra</taxon>
        <taxon>Labyrinthulomycetes</taxon>
        <taxon>Thraustochytrida</taxon>
        <taxon>Thraustochytriidae</taxon>
        <taxon>Hondaea</taxon>
    </lineage>
</organism>
<evidence type="ECO:0000256" key="3">
    <source>
        <dbReference type="ARBA" id="ARBA00010772"/>
    </source>
</evidence>
<evidence type="ECO:0000259" key="11">
    <source>
        <dbReference type="Pfam" id="PF20512"/>
    </source>
</evidence>
<dbReference type="InterPro" id="IPR014710">
    <property type="entry name" value="RmlC-like_jellyroll"/>
</dbReference>
<feature type="binding site" evidence="9">
    <location>
        <position position="268"/>
    </location>
    <ligand>
        <name>Zn(2+)</name>
        <dbReference type="ChEBI" id="CHEBI:29105"/>
    </ligand>
</feature>
<comment type="cofactor">
    <cofactor evidence="9">
        <name>Zn(2+)</name>
        <dbReference type="ChEBI" id="CHEBI:29105"/>
    </cofactor>
    <text evidence="9">Binds 1 zinc ion per subunit.</text>
</comment>
<dbReference type="SUPFAM" id="SSF51182">
    <property type="entry name" value="RmlC-like cupins"/>
    <property type="match status" value="1"/>
</dbReference>
<dbReference type="PANTHER" id="PTHR10309:SF0">
    <property type="entry name" value="MANNOSE-6-PHOSPHATE ISOMERASE"/>
    <property type="match status" value="1"/>
</dbReference>
<reference evidence="12 13" key="1">
    <citation type="submission" date="2017-12" db="EMBL/GenBank/DDBJ databases">
        <title>Sequencing, de novo assembly and annotation of complete genome of a new Thraustochytrid species, strain FCC1311.</title>
        <authorList>
            <person name="Sedici K."/>
            <person name="Godart F."/>
            <person name="Aiese Cigliano R."/>
            <person name="Sanseverino W."/>
            <person name="Barakat M."/>
            <person name="Ortet P."/>
            <person name="Marechal E."/>
            <person name="Cagnac O."/>
            <person name="Amato A."/>
        </authorList>
    </citation>
    <scope>NUCLEOTIDE SEQUENCE [LARGE SCALE GENOMIC DNA]</scope>
</reference>
<comment type="similarity">
    <text evidence="3">Belongs to the mannose-6-phosphate isomerase type 1 family.</text>
</comment>
<dbReference type="InterPro" id="IPR046457">
    <property type="entry name" value="PMI_typeI_cat"/>
</dbReference>
<dbReference type="PRINTS" id="PR00714">
    <property type="entry name" value="MAN6PISMRASE"/>
</dbReference>
<protein>
    <recommendedName>
        <fullName evidence="4">mannose-6-phosphate isomerase</fullName>
        <ecNumber evidence="4">5.3.1.8</ecNumber>
    </recommendedName>
</protein>
<dbReference type="OrthoDB" id="6605218at2759"/>
<evidence type="ECO:0000313" key="12">
    <source>
        <dbReference type="EMBL" id="GBG32720.1"/>
    </source>
</evidence>
<evidence type="ECO:0000256" key="2">
    <source>
        <dbReference type="ARBA" id="ARBA00004666"/>
    </source>
</evidence>
<dbReference type="InterPro" id="IPR001250">
    <property type="entry name" value="Man6P_Isoase-1"/>
</dbReference>
<feature type="binding site" evidence="9">
    <location>
        <position position="102"/>
    </location>
    <ligand>
        <name>Zn(2+)</name>
        <dbReference type="ChEBI" id="CHEBI:29105"/>
    </ligand>
</feature>
<evidence type="ECO:0000313" key="13">
    <source>
        <dbReference type="Proteomes" id="UP000241890"/>
    </source>
</evidence>
<dbReference type="GO" id="GO:0005829">
    <property type="term" value="C:cytosol"/>
    <property type="evidence" value="ECO:0007669"/>
    <property type="project" value="TreeGrafter"/>
</dbReference>
<comment type="pathway">
    <text evidence="2">Nucleotide-sugar biosynthesis; GDP-alpha-D-mannose biosynthesis; alpha-D-mannose 1-phosphate from D-fructose 6-phosphate: step 1/2.</text>
</comment>
<dbReference type="InterPro" id="IPR046458">
    <property type="entry name" value="PMI_typeI_hel"/>
</dbReference>
<dbReference type="Proteomes" id="UP000241890">
    <property type="component" value="Unassembled WGS sequence"/>
</dbReference>
<gene>
    <name evidence="12" type="ORF">FCC1311_089452</name>
</gene>
<evidence type="ECO:0000256" key="4">
    <source>
        <dbReference type="ARBA" id="ARBA00011956"/>
    </source>
</evidence>
<dbReference type="GO" id="GO:0004476">
    <property type="term" value="F:mannose-6-phosphate isomerase activity"/>
    <property type="evidence" value="ECO:0007669"/>
    <property type="project" value="UniProtKB-EC"/>
</dbReference>
<dbReference type="EMBL" id="BEYU01000128">
    <property type="protein sequence ID" value="GBG32720.1"/>
    <property type="molecule type" value="Genomic_DNA"/>
</dbReference>
<dbReference type="PANTHER" id="PTHR10309">
    <property type="entry name" value="MANNOSE-6-PHOSPHATE ISOMERASE"/>
    <property type="match status" value="1"/>
</dbReference>
<keyword evidence="5 9" id="KW-0479">Metal-binding</keyword>
<sequence length="436" mass="47153">MLVPLQCPAQNYAWGKPGLESTVAQLAKAAGAEVDESKPYAELWVGTHPNGPAKIEEQTLAEYLKEHPETVSADKAQQEECAKNGLPYLFKILSVNKALSIQAHPDKKLAEQLHADRPSVYKDPNHKPEMACAVTDFEALCGFLPLSETVGNIRETPELQELLEASEEAKALLSDEAKLGSVEEDQQKASLKILFSSLMNSDADLVAKQTEALKKRLEGESDLQMPNKLALRLVNDYPGDVGVFCAYILCYRVLAPGQAVFLGANEPHAYLLGDCAEIMACSDNVVRAGLTPKLRDTPTLCSMLTYRQPSHEGAEFHPGNMLEGRKSGEHSEIYAPPDPAVTEFQMERVVLKPADGSYSLEPSSYGSVVLVLEGEGSAKGGATSASDAESDAATKKAKHETDLKRGDIFFQPCGSSLSVEAKSDLIVFRATLKGAF</sequence>
<evidence type="ECO:0000256" key="9">
    <source>
        <dbReference type="PIRSR" id="PIRSR001480-2"/>
    </source>
</evidence>
<evidence type="ECO:0000259" key="10">
    <source>
        <dbReference type="Pfam" id="PF20511"/>
    </source>
</evidence>
<dbReference type="InParanoid" id="A0A2R5GPC1"/>
<dbReference type="GO" id="GO:0009298">
    <property type="term" value="P:GDP-mannose biosynthetic process"/>
    <property type="evidence" value="ECO:0007669"/>
    <property type="project" value="UniProtKB-UniPathway"/>
</dbReference>
<feature type="binding site" evidence="9">
    <location>
        <position position="104"/>
    </location>
    <ligand>
        <name>Zn(2+)</name>
        <dbReference type="ChEBI" id="CHEBI:29105"/>
    </ligand>
</feature>
<feature type="domain" description="Phosphomannose isomerase type I helical insertion" evidence="11">
    <location>
        <begin position="174"/>
        <end position="249"/>
    </location>
</feature>
<evidence type="ECO:0000256" key="1">
    <source>
        <dbReference type="ARBA" id="ARBA00000757"/>
    </source>
</evidence>
<feature type="domain" description="Phosphomannose isomerase type I catalytic" evidence="10">
    <location>
        <begin position="2"/>
        <end position="145"/>
    </location>
</feature>